<organism evidence="6 7">
    <name type="scientific">Galemys pyrenaicus</name>
    <name type="common">Iberian desman</name>
    <name type="synonym">Pyrenean desman</name>
    <dbReference type="NCBI Taxonomy" id="202257"/>
    <lineage>
        <taxon>Eukaryota</taxon>
        <taxon>Metazoa</taxon>
        <taxon>Chordata</taxon>
        <taxon>Craniata</taxon>
        <taxon>Vertebrata</taxon>
        <taxon>Euteleostomi</taxon>
        <taxon>Mammalia</taxon>
        <taxon>Eutheria</taxon>
        <taxon>Laurasiatheria</taxon>
        <taxon>Eulipotyphla</taxon>
        <taxon>Talpidae</taxon>
        <taxon>Galemys</taxon>
    </lineage>
</organism>
<feature type="compositionally biased region" description="Low complexity" evidence="5">
    <location>
        <begin position="221"/>
        <end position="246"/>
    </location>
</feature>
<evidence type="ECO:0000313" key="6">
    <source>
        <dbReference type="EMBL" id="KAG8510713.1"/>
    </source>
</evidence>
<keyword evidence="4" id="KW-0472">Membrane</keyword>
<feature type="compositionally biased region" description="Basic residues" evidence="5">
    <location>
        <begin position="149"/>
        <end position="159"/>
    </location>
</feature>
<evidence type="ECO:0000313" key="7">
    <source>
        <dbReference type="Proteomes" id="UP000700334"/>
    </source>
</evidence>
<dbReference type="OrthoDB" id="8193882at2759"/>
<dbReference type="Gene3D" id="1.10.150.220">
    <property type="entry name" value="CPI-17"/>
    <property type="match status" value="1"/>
</dbReference>
<dbReference type="InterPro" id="IPR008025">
    <property type="entry name" value="CPI-17"/>
</dbReference>
<dbReference type="GO" id="GO:0005737">
    <property type="term" value="C:cytoplasm"/>
    <property type="evidence" value="ECO:0007669"/>
    <property type="project" value="InterPro"/>
</dbReference>
<evidence type="ECO:0000256" key="4">
    <source>
        <dbReference type="RuleBase" id="RU369059"/>
    </source>
</evidence>
<keyword evidence="3 4" id="KW-0650">Protein phosphatase inhibitor</keyword>
<keyword evidence="2 4" id="KW-0597">Phosphoprotein</keyword>
<dbReference type="EMBL" id="JAGFMF010011864">
    <property type="protein sequence ID" value="KAG8510713.1"/>
    <property type="molecule type" value="Genomic_DNA"/>
</dbReference>
<dbReference type="SUPFAM" id="SSF81790">
    <property type="entry name" value="Myosin phosphatase inhibitor 17kDa protein, CPI-17"/>
    <property type="match status" value="1"/>
</dbReference>
<comment type="similarity">
    <text evidence="1 4">Belongs to the PP1 inhibitor family.</text>
</comment>
<accession>A0A8J6DLL2</accession>
<dbReference type="AlphaFoldDB" id="A0A8J6DLL2"/>
<dbReference type="PANTHER" id="PTHR16188">
    <property type="entry name" value="PROTEIN PHOSPHATASE 1 INHIBITOR POTENTIATED BY PROTEIN KINASE C"/>
    <property type="match status" value="1"/>
</dbReference>
<proteinExistence type="inferred from homology"/>
<reference evidence="6" key="1">
    <citation type="journal article" date="2021" name="Evol. Appl.">
        <title>The genome of the Pyrenean desman and the effects of bottlenecks and inbreeding on the genomic landscape of an endangered species.</title>
        <authorList>
            <person name="Escoda L."/>
            <person name="Castresana J."/>
        </authorList>
    </citation>
    <scope>NUCLEOTIDE SEQUENCE</scope>
    <source>
        <strain evidence="6">IBE-C5619</strain>
    </source>
</reference>
<gene>
    <name evidence="6" type="ORF">J0S82_017125</name>
</gene>
<feature type="compositionally biased region" description="Low complexity" evidence="5">
    <location>
        <begin position="110"/>
        <end position="120"/>
    </location>
</feature>
<protein>
    <recommendedName>
        <fullName evidence="4">Protein phosphatase 1 regulatory subunit 14</fullName>
    </recommendedName>
</protein>
<comment type="subcellular location">
    <subcellularLocation>
        <location evidence="4">Membrane</location>
        <topology evidence="4">Peripheral membrane protein</topology>
    </subcellularLocation>
</comment>
<dbReference type="Proteomes" id="UP000700334">
    <property type="component" value="Unassembled WGS sequence"/>
</dbReference>
<dbReference type="PANTHER" id="PTHR16188:SF6">
    <property type="entry name" value="PROTEIN PHOSPHATASE 1 REGULATORY SUBUNIT 14C"/>
    <property type="match status" value="1"/>
</dbReference>
<feature type="compositionally biased region" description="Low complexity" evidence="5">
    <location>
        <begin position="20"/>
        <end position="39"/>
    </location>
</feature>
<comment type="function">
    <text evidence="4">Inhibitor of PPP1CA.</text>
</comment>
<evidence type="ECO:0000256" key="2">
    <source>
        <dbReference type="ARBA" id="ARBA00022553"/>
    </source>
</evidence>
<sequence>MFRCAHLRMPTLECSQHHSPLPLRRPAEAPEAAGLRGAGTATEAQFLVSARRRRDTRAEGHPRRGSPPPARRRAPRASAQRRSRGPRTPPASRALPLPGDLPGGRDPRVPAASLRLGPAPSSSPPPGRPPSPSPPPLPGLPPAQGSCVRRARSRCRRPSHAAAGPEVVARPGARSPSSRRTRLGARGDMSVATGSSEAAGGAGGGGARVFFQSPRGGAGGSPSSSSGSSREDSAPVATAAAGQVQQQRRHQQGKVTVKYDRKELRKRLVLEEWIVEQLGQLYGCEVPGAGPGRARASLVLCPHRGSPGLPRPGRTGPILGSRCSGLGAGTPAQQSLMSHLMDVELRNQALPQGNRARQSSVSGALRHRTELLLEVEWSRESPAKLCTMYYLLFGYGFCNLQVDGSQCCIGTCELEGGCDGVKRDAEGPRVFRGSDHQLWPFLSMTLSFHIYKDTVSSAATVHFSGSGNAGCAELGVFPPADEIQATGSHKSWWNEE</sequence>
<comment type="caution">
    <text evidence="6">The sequence shown here is derived from an EMBL/GenBank/DDBJ whole genome shotgun (WGS) entry which is preliminary data.</text>
</comment>
<feature type="compositionally biased region" description="Pro residues" evidence="5">
    <location>
        <begin position="121"/>
        <end position="141"/>
    </location>
</feature>
<feature type="compositionally biased region" description="Basic residues" evidence="5">
    <location>
        <begin position="70"/>
        <end position="85"/>
    </location>
</feature>
<dbReference type="Pfam" id="PF05361">
    <property type="entry name" value="PP1_inhibitor"/>
    <property type="match status" value="1"/>
</dbReference>
<dbReference type="GO" id="GO:0016020">
    <property type="term" value="C:membrane"/>
    <property type="evidence" value="ECO:0007669"/>
    <property type="project" value="UniProtKB-SubCell"/>
</dbReference>
<dbReference type="InterPro" id="IPR036658">
    <property type="entry name" value="CPI-17_sf"/>
</dbReference>
<evidence type="ECO:0000256" key="3">
    <source>
        <dbReference type="ARBA" id="ARBA00023272"/>
    </source>
</evidence>
<feature type="region of interest" description="Disordered" evidence="5">
    <location>
        <begin position="16"/>
        <end position="254"/>
    </location>
</feature>
<evidence type="ECO:0000256" key="1">
    <source>
        <dbReference type="ARBA" id="ARBA00005483"/>
    </source>
</evidence>
<evidence type="ECO:0000256" key="5">
    <source>
        <dbReference type="SAM" id="MobiDB-lite"/>
    </source>
</evidence>
<dbReference type="GO" id="GO:0004865">
    <property type="term" value="F:protein serine/threonine phosphatase inhibitor activity"/>
    <property type="evidence" value="ECO:0007669"/>
    <property type="project" value="TreeGrafter"/>
</dbReference>
<keyword evidence="7" id="KW-1185">Reference proteome</keyword>
<name>A0A8J6DLL2_GALPY</name>